<dbReference type="NCBIfam" id="NF002937">
    <property type="entry name" value="PRK03584.1"/>
    <property type="match status" value="1"/>
</dbReference>
<dbReference type="GO" id="GO:0005524">
    <property type="term" value="F:ATP binding"/>
    <property type="evidence" value="ECO:0007669"/>
    <property type="project" value="UniProtKB-KW"/>
</dbReference>
<comment type="similarity">
    <text evidence="1">Belongs to the ATP-dependent AMP-binding enzyme family.</text>
</comment>
<dbReference type="Pfam" id="PF13193">
    <property type="entry name" value="AMP-binding_C"/>
    <property type="match status" value="1"/>
</dbReference>
<reference evidence="8 9" key="1">
    <citation type="submission" date="2016-08" db="EMBL/GenBank/DDBJ databases">
        <title>New Insights into Marine Group III Euryarchaeota, from dark to light.</title>
        <authorList>
            <person name="Haro-Moreno J.M."/>
            <person name="Rodriguez-Valera F."/>
            <person name="Lopez-Garcia P."/>
            <person name="Moreira D."/>
            <person name="Martin-Cuadrado A.B."/>
        </authorList>
    </citation>
    <scope>NUCLEOTIDE SEQUENCE [LARGE SCALE GENOMIC DNA]</scope>
    <source>
        <strain evidence="8">CG-Bathy1</strain>
    </source>
</reference>
<evidence type="ECO:0000313" key="8">
    <source>
        <dbReference type="EMBL" id="OIR15705.1"/>
    </source>
</evidence>
<feature type="domain" description="Acetyl-coenzyme A synthetase N-terminal" evidence="7">
    <location>
        <begin position="32"/>
        <end position="87"/>
    </location>
</feature>
<evidence type="ECO:0000256" key="3">
    <source>
        <dbReference type="ARBA" id="ARBA00022741"/>
    </source>
</evidence>
<dbReference type="GO" id="GO:0030729">
    <property type="term" value="F:acetoacetate-CoA ligase activity"/>
    <property type="evidence" value="ECO:0007669"/>
    <property type="project" value="InterPro"/>
</dbReference>
<dbReference type="Gene3D" id="3.30.300.30">
    <property type="match status" value="1"/>
</dbReference>
<dbReference type="PANTHER" id="PTHR42921:SF1">
    <property type="entry name" value="ACETOACETYL-COA SYNTHETASE"/>
    <property type="match status" value="1"/>
</dbReference>
<dbReference type="Pfam" id="PF16177">
    <property type="entry name" value="ACAS_N"/>
    <property type="match status" value="1"/>
</dbReference>
<feature type="domain" description="AMP-binding enzyme C-terminal" evidence="6">
    <location>
        <begin position="532"/>
        <end position="605"/>
    </location>
</feature>
<proteinExistence type="inferred from homology"/>
<keyword evidence="3" id="KW-0547">Nucleotide-binding</keyword>
<evidence type="ECO:0000256" key="1">
    <source>
        <dbReference type="ARBA" id="ARBA00006432"/>
    </source>
</evidence>
<dbReference type="InterPro" id="IPR032387">
    <property type="entry name" value="ACAS_N"/>
</dbReference>
<comment type="caution">
    <text evidence="8">The sequence shown here is derived from an EMBL/GenBank/DDBJ whole genome shotgun (WGS) entry which is preliminary data.</text>
</comment>
<dbReference type="Gene3D" id="3.40.50.12780">
    <property type="entry name" value="N-terminal domain of ligase-like"/>
    <property type="match status" value="1"/>
</dbReference>
<protein>
    <submittedName>
        <fullName evidence="8">Acetoacetate--CoA ligase</fullName>
    </submittedName>
</protein>
<keyword evidence="4" id="KW-0067">ATP-binding</keyword>
<dbReference type="Proteomes" id="UP000183815">
    <property type="component" value="Unassembled WGS sequence"/>
</dbReference>
<dbReference type="InterPro" id="IPR020845">
    <property type="entry name" value="AMP-binding_CS"/>
</dbReference>
<organism evidence="8 9">
    <name type="scientific">Marine Group III euryarchaeote CG-Bathy1</name>
    <dbReference type="NCBI Taxonomy" id="1889001"/>
    <lineage>
        <taxon>Archaea</taxon>
        <taxon>Methanobacteriati</taxon>
        <taxon>Thermoplasmatota</taxon>
        <taxon>Thermoplasmata</taxon>
        <taxon>Candidatus Thermoprofundales</taxon>
    </lineage>
</organism>
<dbReference type="InterPro" id="IPR045851">
    <property type="entry name" value="AMP-bd_C_sf"/>
</dbReference>
<dbReference type="EMBL" id="MIYU01000016">
    <property type="protein sequence ID" value="OIR15705.1"/>
    <property type="molecule type" value="Genomic_DNA"/>
</dbReference>
<dbReference type="NCBIfam" id="TIGR01217">
    <property type="entry name" value="ac_ac_CoA_syn"/>
    <property type="match status" value="1"/>
</dbReference>
<accession>A0A1J5T4B9</accession>
<evidence type="ECO:0000259" key="5">
    <source>
        <dbReference type="Pfam" id="PF00501"/>
    </source>
</evidence>
<dbReference type="Pfam" id="PF00501">
    <property type="entry name" value="AMP-binding"/>
    <property type="match status" value="1"/>
</dbReference>
<evidence type="ECO:0000256" key="4">
    <source>
        <dbReference type="ARBA" id="ARBA00022840"/>
    </source>
</evidence>
<gene>
    <name evidence="8" type="ORF">BEU04_02065</name>
</gene>
<dbReference type="InterPro" id="IPR000873">
    <property type="entry name" value="AMP-dep_synth/lig_dom"/>
</dbReference>
<dbReference type="InterPro" id="IPR005914">
    <property type="entry name" value="Acac_CoA_synth"/>
</dbReference>
<dbReference type="GO" id="GO:0006629">
    <property type="term" value="P:lipid metabolic process"/>
    <property type="evidence" value="ECO:0007669"/>
    <property type="project" value="InterPro"/>
</dbReference>
<dbReference type="AlphaFoldDB" id="A0A1J5T4B9"/>
<dbReference type="InterPro" id="IPR025110">
    <property type="entry name" value="AMP-bd_C"/>
</dbReference>
<dbReference type="PROSITE" id="PS00455">
    <property type="entry name" value="AMP_BINDING"/>
    <property type="match status" value="1"/>
</dbReference>
<evidence type="ECO:0000259" key="7">
    <source>
        <dbReference type="Pfam" id="PF16177"/>
    </source>
</evidence>
<name>A0A1J5T4B9_9ARCH</name>
<keyword evidence="2 8" id="KW-0436">Ligase</keyword>
<dbReference type="SUPFAM" id="SSF56801">
    <property type="entry name" value="Acetyl-CoA synthetase-like"/>
    <property type="match status" value="1"/>
</dbReference>
<evidence type="ECO:0000313" key="9">
    <source>
        <dbReference type="Proteomes" id="UP000183815"/>
    </source>
</evidence>
<feature type="domain" description="AMP-dependent synthetase/ligase" evidence="5">
    <location>
        <begin position="92"/>
        <end position="464"/>
    </location>
</feature>
<evidence type="ECO:0000259" key="6">
    <source>
        <dbReference type="Pfam" id="PF13193"/>
    </source>
</evidence>
<dbReference type="InterPro" id="IPR042099">
    <property type="entry name" value="ANL_N_sf"/>
</dbReference>
<evidence type="ECO:0000256" key="2">
    <source>
        <dbReference type="ARBA" id="ARBA00022598"/>
    </source>
</evidence>
<dbReference type="PANTHER" id="PTHR42921">
    <property type="entry name" value="ACETOACETYL-COA SYNTHETASE"/>
    <property type="match status" value="1"/>
</dbReference>
<sequence length="641" mass="70760">MNDILWNPSKKRQQASLLQAFVNHLPPPLVDYEEIHNWSISNMEEFWAHFWDFSGIKYSKNYDSVLSNNNMPGARWFEGSELNYAENLLQGDGDSVVLVGIKESGEETTLTRDELRQFVARAQSGLKDLGIGKDSRIAAFVPNCIETVIMMLAVSASGAVWTSCSPDFGSEGVVDRFGQVKPSILIIADGYHYNGKVFSLDEKVNAVLSNISVEHVIRINFAETDSSLNHSSVIEYDNLIDNDSVVPDYFQVPFDHPLYIMYSSGTTGPPKSIIHGVGGTLIQHLKEHQLQCDVQRDRDTLFWYTTCGWMMWNWLVSGLASGAKVVIYDGSPAYPDLGSLWNITAKVGVTHFGTSPKFLATSAKESIIPREIADLSSLRALLSTGSPLVPEQFDWIYSNINDDFQIASISGGTDIIGCFLGGSPLLPVRRGELQCAQLGMDVQSWDSEGNSIIGESGELICAKPFPSMPVGFWNDSDGSKYRRAYFEDFPGVWTHGDFVEMTESGGAIIHGRSDTTLNPGGVRIGTAEIYRAVENLPEVVDAIAVGRPISADVEVVLCLKLAKDIELTTDLEDLIRSTIRTTTTPRHVPKHIFSVSDIPYTISGKKVEKAVLSMITDRPVKNRDALSNPESLDEYSTLDFD</sequence>